<dbReference type="InterPro" id="IPR036259">
    <property type="entry name" value="MFS_trans_sf"/>
</dbReference>
<proteinExistence type="predicted"/>
<evidence type="ECO:0000313" key="8">
    <source>
        <dbReference type="EMBL" id="MDY5133265.1"/>
    </source>
</evidence>
<keyword evidence="10" id="KW-1185">Reference proteome</keyword>
<evidence type="ECO:0000256" key="5">
    <source>
        <dbReference type="ARBA" id="ARBA00023136"/>
    </source>
</evidence>
<gene>
    <name evidence="9" type="ORF">R6G80_01465</name>
    <name evidence="8" type="ORF">R6G86_05875</name>
</gene>
<dbReference type="Pfam" id="PF07690">
    <property type="entry name" value="MFS_1"/>
    <property type="match status" value="1"/>
</dbReference>
<keyword evidence="5 6" id="KW-0472">Membrane</keyword>
<dbReference type="Proteomes" id="UP001275049">
    <property type="component" value="Unassembled WGS sequence"/>
</dbReference>
<accession>A0AAW9HL66</accession>
<dbReference type="GO" id="GO:0005886">
    <property type="term" value="C:plasma membrane"/>
    <property type="evidence" value="ECO:0007669"/>
    <property type="project" value="UniProtKB-SubCell"/>
</dbReference>
<sequence length="472" mass="49618">MNTKSQHASSGHVASLVTALLVACIAFQLNASMLSPALATMAKELNTTDTNIGISQTWYFTTAAMFSLFLPRLSDIIGRRKTLVGMMALTAIGSVVSALAPNITWLFVGRIIQGVSGPTVPICLLMLRHAITDNKKYGTLMGLVLAVNGGIAGIDAFLGGWLVQHYGFRSIFWFMVAIAAFATVFVLFAGAESAPQAGTKMDWIGVILIVAGVGTILTALNDAPSLTKAESYNQATLIKVLVLLAVGIVCFILFWFQEKRAGKPMVEVHHLKERGTWATLLTTVLTMTGIFALINGIVPAFAQEKSPGFAVSATMVAVAILAPYALLGWAFGPISGRLAPTVGYTTLLRWGMIGSAISVVVIVFFGLTSFPVMIAGACLLGITYAGCVNIMLNGLGVALSPKDNPGFLPGMNAGAFNLGAGLSFLILPAVKDGFVAQGTMGAYKITLVVGLVILLLALATSFLIPRPVDQEA</sequence>
<dbReference type="Proteomes" id="UP001281731">
    <property type="component" value="Unassembled WGS sequence"/>
</dbReference>
<dbReference type="InterPro" id="IPR020846">
    <property type="entry name" value="MFS_dom"/>
</dbReference>
<name>A0AAW9HL66_9ACTO</name>
<evidence type="ECO:0000313" key="11">
    <source>
        <dbReference type="Proteomes" id="UP001281731"/>
    </source>
</evidence>
<evidence type="ECO:0000256" key="4">
    <source>
        <dbReference type="ARBA" id="ARBA00022989"/>
    </source>
</evidence>
<dbReference type="Gene3D" id="1.20.1250.20">
    <property type="entry name" value="MFS general substrate transporter like domains"/>
    <property type="match status" value="1"/>
</dbReference>
<feature type="transmembrane region" description="Helical" evidence="6">
    <location>
        <begin position="107"/>
        <end position="127"/>
    </location>
</feature>
<feature type="transmembrane region" description="Helical" evidence="6">
    <location>
        <begin position="52"/>
        <end position="70"/>
    </location>
</feature>
<evidence type="ECO:0000256" key="2">
    <source>
        <dbReference type="ARBA" id="ARBA00022448"/>
    </source>
</evidence>
<dbReference type="PANTHER" id="PTHR42718:SF9">
    <property type="entry name" value="MAJOR FACILITATOR SUPERFAMILY MULTIDRUG TRANSPORTER MFSC"/>
    <property type="match status" value="1"/>
</dbReference>
<dbReference type="SUPFAM" id="SSF103473">
    <property type="entry name" value="MFS general substrate transporter"/>
    <property type="match status" value="1"/>
</dbReference>
<dbReference type="GO" id="GO:0022857">
    <property type="term" value="F:transmembrane transporter activity"/>
    <property type="evidence" value="ECO:0007669"/>
    <property type="project" value="InterPro"/>
</dbReference>
<evidence type="ECO:0000256" key="6">
    <source>
        <dbReference type="SAM" id="Phobius"/>
    </source>
</evidence>
<keyword evidence="2" id="KW-0813">Transport</keyword>
<comment type="caution">
    <text evidence="9">The sequence shown here is derived from an EMBL/GenBank/DDBJ whole genome shotgun (WGS) entry which is preliminary data.</text>
</comment>
<feature type="domain" description="Major facilitator superfamily (MFS) profile" evidence="7">
    <location>
        <begin position="16"/>
        <end position="468"/>
    </location>
</feature>
<feature type="transmembrane region" description="Helical" evidence="6">
    <location>
        <begin position="277"/>
        <end position="302"/>
    </location>
</feature>
<dbReference type="PANTHER" id="PTHR42718">
    <property type="entry name" value="MAJOR FACILITATOR SUPERFAMILY MULTIDRUG TRANSPORTER MFSC"/>
    <property type="match status" value="1"/>
</dbReference>
<organism evidence="9 11">
    <name type="scientific">Actinotignum urinale</name>
    <dbReference type="NCBI Taxonomy" id="190146"/>
    <lineage>
        <taxon>Bacteria</taxon>
        <taxon>Bacillati</taxon>
        <taxon>Actinomycetota</taxon>
        <taxon>Actinomycetes</taxon>
        <taxon>Actinomycetales</taxon>
        <taxon>Actinomycetaceae</taxon>
        <taxon>Actinotignum</taxon>
    </lineage>
</organism>
<evidence type="ECO:0000313" key="10">
    <source>
        <dbReference type="Proteomes" id="UP001275049"/>
    </source>
</evidence>
<keyword evidence="3 6" id="KW-0812">Transmembrane</keyword>
<feature type="transmembrane region" description="Helical" evidence="6">
    <location>
        <begin position="232"/>
        <end position="256"/>
    </location>
</feature>
<dbReference type="AlphaFoldDB" id="A0AAW9HL66"/>
<protein>
    <submittedName>
        <fullName evidence="9">MFS transporter</fullName>
    </submittedName>
</protein>
<feature type="transmembrane region" description="Helical" evidence="6">
    <location>
        <begin position="347"/>
        <end position="367"/>
    </location>
</feature>
<feature type="transmembrane region" description="Helical" evidence="6">
    <location>
        <begin position="411"/>
        <end position="430"/>
    </location>
</feature>
<dbReference type="PROSITE" id="PS50850">
    <property type="entry name" value="MFS"/>
    <property type="match status" value="1"/>
</dbReference>
<feature type="transmembrane region" description="Helical" evidence="6">
    <location>
        <begin position="170"/>
        <end position="191"/>
    </location>
</feature>
<feature type="transmembrane region" description="Helical" evidence="6">
    <location>
        <begin position="139"/>
        <end position="164"/>
    </location>
</feature>
<evidence type="ECO:0000259" key="7">
    <source>
        <dbReference type="PROSITE" id="PS50850"/>
    </source>
</evidence>
<dbReference type="RefSeq" id="WP_022866554.1">
    <property type="nucleotide sequence ID" value="NZ_CAMYCL010000043.1"/>
</dbReference>
<feature type="transmembrane region" description="Helical" evidence="6">
    <location>
        <begin position="442"/>
        <end position="464"/>
    </location>
</feature>
<feature type="transmembrane region" description="Helical" evidence="6">
    <location>
        <begin position="308"/>
        <end position="327"/>
    </location>
</feature>
<reference evidence="9 10" key="1">
    <citation type="submission" date="2023-10" db="EMBL/GenBank/DDBJ databases">
        <title>Whole Genome based description of the genera Actinobaculum and Actinotignum reveals a complex phylogenetic relationship within the species included in the genus Actinotignum.</title>
        <authorList>
            <person name="Jensen C.S."/>
            <person name="Dargis R."/>
            <person name="Kemp M."/>
            <person name="Christensen J.J."/>
        </authorList>
    </citation>
    <scope>NUCLEOTIDE SEQUENCE</scope>
    <source>
        <strain evidence="9">SLA_B511</strain>
        <strain evidence="8 10">SLA_B974</strain>
    </source>
</reference>
<keyword evidence="4 6" id="KW-1133">Transmembrane helix</keyword>
<feature type="transmembrane region" description="Helical" evidence="6">
    <location>
        <begin position="82"/>
        <end position="101"/>
    </location>
</feature>
<dbReference type="Gene3D" id="1.20.1720.10">
    <property type="entry name" value="Multidrug resistance protein D"/>
    <property type="match status" value="1"/>
</dbReference>
<dbReference type="EMBL" id="JAWNGA010000009">
    <property type="protein sequence ID" value="MDY5133265.1"/>
    <property type="molecule type" value="Genomic_DNA"/>
</dbReference>
<evidence type="ECO:0000256" key="1">
    <source>
        <dbReference type="ARBA" id="ARBA00004651"/>
    </source>
</evidence>
<dbReference type="InterPro" id="IPR011701">
    <property type="entry name" value="MFS"/>
</dbReference>
<comment type="subcellular location">
    <subcellularLocation>
        <location evidence="1">Cell membrane</location>
        <topology evidence="1">Multi-pass membrane protein</topology>
    </subcellularLocation>
</comment>
<feature type="transmembrane region" description="Helical" evidence="6">
    <location>
        <begin position="373"/>
        <end position="399"/>
    </location>
</feature>
<evidence type="ECO:0000256" key="3">
    <source>
        <dbReference type="ARBA" id="ARBA00022692"/>
    </source>
</evidence>
<evidence type="ECO:0000313" key="9">
    <source>
        <dbReference type="EMBL" id="MDY5154396.1"/>
    </source>
</evidence>
<dbReference type="EMBL" id="JAWNGC010000001">
    <property type="protein sequence ID" value="MDY5154396.1"/>
    <property type="molecule type" value="Genomic_DNA"/>
</dbReference>
<dbReference type="PROSITE" id="PS51257">
    <property type="entry name" value="PROKAR_LIPOPROTEIN"/>
    <property type="match status" value="1"/>
</dbReference>
<feature type="transmembrane region" description="Helical" evidence="6">
    <location>
        <begin position="203"/>
        <end position="220"/>
    </location>
</feature>